<reference evidence="5 6" key="1">
    <citation type="journal article" date="2016" name="Appl. Environ. Microbiol.">
        <title>Function and Phylogeny of Bacterial Butyryl Coenzyme A:Acetate Transferases and Their Diversity in the Proximal Colon of Swine.</title>
        <authorList>
            <person name="Trachsel J."/>
            <person name="Bayles D.O."/>
            <person name="Looft T."/>
            <person name="Levine U.Y."/>
            <person name="Allen H.K."/>
        </authorList>
    </citation>
    <scope>NUCLEOTIDE SEQUENCE [LARGE SCALE GENOMIC DNA]</scope>
    <source>
        <strain evidence="5 6">35-6-1</strain>
    </source>
</reference>
<comment type="caution">
    <text evidence="5">The sequence shown here is derived from an EMBL/GenBank/DDBJ whole genome shotgun (WGS) entry which is preliminary data.</text>
</comment>
<keyword evidence="1" id="KW-0813">Transport</keyword>
<keyword evidence="6" id="KW-1185">Reference proteome</keyword>
<evidence type="ECO:0000259" key="4">
    <source>
        <dbReference type="PROSITE" id="PS50893"/>
    </source>
</evidence>
<evidence type="ECO:0000313" key="6">
    <source>
        <dbReference type="Proteomes" id="UP000187166"/>
    </source>
</evidence>
<keyword evidence="3" id="KW-0067">ATP-binding</keyword>
<evidence type="ECO:0000256" key="2">
    <source>
        <dbReference type="ARBA" id="ARBA00022741"/>
    </source>
</evidence>
<name>A0A1U7LZZ5_9FIRM</name>
<dbReference type="InterPro" id="IPR051782">
    <property type="entry name" value="ABC_Transporter_VariousFunc"/>
</dbReference>
<dbReference type="PANTHER" id="PTHR42939">
    <property type="entry name" value="ABC TRANSPORTER ATP-BINDING PROTEIN ALBC-RELATED"/>
    <property type="match status" value="1"/>
</dbReference>
<feature type="domain" description="ABC transporter" evidence="4">
    <location>
        <begin position="2"/>
        <end position="232"/>
    </location>
</feature>
<sequence>MIKIESLKKFFATKIAVDDLNLEVPNGVVYGFLGPNGAGKTTTIKMIVGMLRQDQGKIEIDGVDTLYDPIEAKKKFAYVPDNPDIYDNMTARQYINFIADVFKLSLEKRNENIKKYAEIFEMEENLDATISALSHGMKQKIVLIGALIHEPKLLILDEPMVGLDAKSSFRLKNIMREFAERGGTVFFSTHVMEVAEKMCDEIAIINKGKLIAKGTLEEIRASAKDSGSLEKIFLELTE</sequence>
<organism evidence="5 6">
    <name type="scientific">Peptoniphilus porci</name>
    <dbReference type="NCBI Taxonomy" id="2652280"/>
    <lineage>
        <taxon>Bacteria</taxon>
        <taxon>Bacillati</taxon>
        <taxon>Bacillota</taxon>
        <taxon>Tissierellia</taxon>
        <taxon>Tissierellales</taxon>
        <taxon>Peptoniphilaceae</taxon>
        <taxon>Peptoniphilus</taxon>
    </lineage>
</organism>
<dbReference type="InterPro" id="IPR003593">
    <property type="entry name" value="AAA+_ATPase"/>
</dbReference>
<dbReference type="InterPro" id="IPR003439">
    <property type="entry name" value="ABC_transporter-like_ATP-bd"/>
</dbReference>
<dbReference type="Proteomes" id="UP000187166">
    <property type="component" value="Unassembled WGS sequence"/>
</dbReference>
<dbReference type="CDD" id="cd03230">
    <property type="entry name" value="ABC_DR_subfamily_A"/>
    <property type="match status" value="1"/>
</dbReference>
<dbReference type="STRING" id="1465756.BIV18_04880"/>
<dbReference type="Gene3D" id="3.40.50.300">
    <property type="entry name" value="P-loop containing nucleotide triphosphate hydrolases"/>
    <property type="match status" value="1"/>
</dbReference>
<evidence type="ECO:0000256" key="3">
    <source>
        <dbReference type="ARBA" id="ARBA00022840"/>
    </source>
</evidence>
<dbReference type="GO" id="GO:0005524">
    <property type="term" value="F:ATP binding"/>
    <property type="evidence" value="ECO:0007669"/>
    <property type="project" value="UniProtKB-KW"/>
</dbReference>
<proteinExistence type="predicted"/>
<protein>
    <submittedName>
        <fullName evidence="5">3-dehydroquinate dehydratase</fullName>
    </submittedName>
</protein>
<dbReference type="Pfam" id="PF00005">
    <property type="entry name" value="ABC_tran"/>
    <property type="match status" value="1"/>
</dbReference>
<keyword evidence="2" id="KW-0547">Nucleotide-binding</keyword>
<evidence type="ECO:0000313" key="5">
    <source>
        <dbReference type="EMBL" id="OLR64897.1"/>
    </source>
</evidence>
<accession>A0A1U7LZZ5</accession>
<gene>
    <name evidence="5" type="ORF">BIV18_04880</name>
</gene>
<evidence type="ECO:0000256" key="1">
    <source>
        <dbReference type="ARBA" id="ARBA00022448"/>
    </source>
</evidence>
<dbReference type="SMART" id="SM00382">
    <property type="entry name" value="AAA"/>
    <property type="match status" value="1"/>
</dbReference>
<dbReference type="GO" id="GO:0016887">
    <property type="term" value="F:ATP hydrolysis activity"/>
    <property type="evidence" value="ECO:0007669"/>
    <property type="project" value="InterPro"/>
</dbReference>
<dbReference type="InterPro" id="IPR027417">
    <property type="entry name" value="P-loop_NTPase"/>
</dbReference>
<dbReference type="EMBL" id="MJIH01000001">
    <property type="protein sequence ID" value="OLR64897.1"/>
    <property type="molecule type" value="Genomic_DNA"/>
</dbReference>
<dbReference type="InterPro" id="IPR017871">
    <property type="entry name" value="ABC_transporter-like_CS"/>
</dbReference>
<dbReference type="PANTHER" id="PTHR42939:SF1">
    <property type="entry name" value="ABC TRANSPORTER ATP-BINDING PROTEIN ALBC-RELATED"/>
    <property type="match status" value="1"/>
</dbReference>
<dbReference type="PROSITE" id="PS50893">
    <property type="entry name" value="ABC_TRANSPORTER_2"/>
    <property type="match status" value="1"/>
</dbReference>
<dbReference type="SUPFAM" id="SSF52540">
    <property type="entry name" value="P-loop containing nucleoside triphosphate hydrolases"/>
    <property type="match status" value="1"/>
</dbReference>
<dbReference type="PROSITE" id="PS00211">
    <property type="entry name" value="ABC_TRANSPORTER_1"/>
    <property type="match status" value="1"/>
</dbReference>
<dbReference type="AlphaFoldDB" id="A0A1U7LZZ5"/>